<dbReference type="Proteomes" id="UP000284338">
    <property type="component" value="Unassembled WGS sequence"/>
</dbReference>
<organism evidence="2 3">
    <name type="scientific">Serratia inhibens</name>
    <dbReference type="NCBI Taxonomy" id="2338073"/>
    <lineage>
        <taxon>Bacteria</taxon>
        <taxon>Pseudomonadati</taxon>
        <taxon>Pseudomonadota</taxon>
        <taxon>Gammaproteobacteria</taxon>
        <taxon>Enterobacterales</taxon>
        <taxon>Yersiniaceae</taxon>
        <taxon>Serratia</taxon>
    </lineage>
</organism>
<evidence type="ECO:0000313" key="3">
    <source>
        <dbReference type="Proteomes" id="UP000284338"/>
    </source>
</evidence>
<dbReference type="EMBL" id="QYYG01000001">
    <property type="protein sequence ID" value="RJF58451.1"/>
    <property type="molecule type" value="Genomic_DNA"/>
</dbReference>
<name>A0AA93BZV3_9GAMM</name>
<feature type="transmembrane region" description="Helical" evidence="1">
    <location>
        <begin position="20"/>
        <end position="36"/>
    </location>
</feature>
<accession>A0AA93BZV3</accession>
<evidence type="ECO:0000256" key="1">
    <source>
        <dbReference type="SAM" id="Phobius"/>
    </source>
</evidence>
<keyword evidence="1" id="KW-0812">Transmembrane</keyword>
<dbReference type="AlphaFoldDB" id="A0AA93BZV3"/>
<reference evidence="2 3" key="1">
    <citation type="submission" date="2018-09" db="EMBL/GenBank/DDBJ databases">
        <title>Draft genome of a novel serratia sp. strain with antifungal activity.</title>
        <authorList>
            <person name="Dichmann S.I."/>
            <person name="Park B.P."/>
            <person name="Pathiraja D."/>
            <person name="Choi I.-G."/>
            <person name="Stougaard P."/>
            <person name="Hennessy R.C."/>
        </authorList>
    </citation>
    <scope>NUCLEOTIDE SEQUENCE [LARGE SCALE GENOMIC DNA]</scope>
    <source>
        <strain evidence="2 3">S40</strain>
    </source>
</reference>
<keyword evidence="1" id="KW-1133">Transmembrane helix</keyword>
<keyword evidence="1" id="KW-0472">Membrane</keyword>
<sequence length="70" mass="8266">MQSVRTNGIFFRKWMRCSTYIFMIFTAVNYIGNSIHGGDFYFFFLIVLLCLLGGFVFVFFNIINVKDDKK</sequence>
<keyword evidence="3" id="KW-1185">Reference proteome</keyword>
<proteinExistence type="predicted"/>
<evidence type="ECO:0000313" key="2">
    <source>
        <dbReference type="EMBL" id="RJF58451.1"/>
    </source>
</evidence>
<feature type="transmembrane region" description="Helical" evidence="1">
    <location>
        <begin position="42"/>
        <end position="63"/>
    </location>
</feature>
<protein>
    <submittedName>
        <fullName evidence="2">Uncharacterized protein</fullName>
    </submittedName>
</protein>
<comment type="caution">
    <text evidence="2">The sequence shown here is derived from an EMBL/GenBank/DDBJ whole genome shotgun (WGS) entry which is preliminary data.</text>
</comment>
<gene>
    <name evidence="2" type="ORF">D4100_06775</name>
</gene>